<feature type="transmembrane region" description="Helical" evidence="1">
    <location>
        <begin position="37"/>
        <end position="54"/>
    </location>
</feature>
<dbReference type="Proteomes" id="UP000184097">
    <property type="component" value="Unassembled WGS sequence"/>
</dbReference>
<keyword evidence="1" id="KW-1133">Transmembrane helix</keyword>
<feature type="transmembrane region" description="Helical" evidence="1">
    <location>
        <begin position="12"/>
        <end position="31"/>
    </location>
</feature>
<proteinExistence type="predicted"/>
<dbReference type="RefSeq" id="WP_072701919.1">
    <property type="nucleotide sequence ID" value="NZ_FRDH01000004.1"/>
</dbReference>
<dbReference type="Gene3D" id="6.20.350.10">
    <property type="match status" value="1"/>
</dbReference>
<name>A0A1M7S7S1_9FIRM</name>
<keyword evidence="1" id="KW-0812">Transmembrane</keyword>
<sequence length="481" mass="56381">MKMIKKILEKCPWLTYVAALIPYAVACYGYAITGEFTFWEVVYAAIAIYFVNPISDIVNPYILFGEITSVIVTAGIILSVIRYAFVKLEYFFARFSKDATVVYSDNELGENLAKTLKHGYVVRETDRPQKVKNHIVMLSDDTESISFYSRNESRLKDQYVYMMMNSLDSTLLKAADTSEADLHFFNVNDMMARDYWKKNNLYEHGKDTYFIAIIGYGDVGEAVFKYGYLNNIYSTEQNFEYHIWGCEGSKANFLKNLPTENGDRIVIHDEYWDKDMDVLAKMNRVIYTDTDKQIELIQKVLYVNPEAEIHCYSTDEISYEDIYDSEKILIFGDMKDILTEDNVKSEKLYRLGKLFNYDYSLRYSEREAPDDYEAEIEAEWKELDGFKKSSSIARADHYWIEKRLKEDGIMDEDDEDALRIEHIRWSRFHYINHWTYAEKRDNTLRKHNMLVPYEKLSDSEKAKDGIYDSKVKAEIDALVGV</sequence>
<dbReference type="InterPro" id="IPR003032">
    <property type="entry name" value="Ryanodine_rcpt"/>
</dbReference>
<accession>A0A1M7S7S1</accession>
<keyword evidence="1" id="KW-0472">Membrane</keyword>
<feature type="domain" description="Ryanodine receptor Ryr" evidence="2">
    <location>
        <begin position="422"/>
        <end position="464"/>
    </location>
</feature>
<reference evidence="3 4" key="1">
    <citation type="submission" date="2016-12" db="EMBL/GenBank/DDBJ databases">
        <authorList>
            <person name="Song W.-J."/>
            <person name="Kurnit D.M."/>
        </authorList>
    </citation>
    <scope>NUCLEOTIDE SEQUENCE [LARGE SCALE GENOMIC DNA]</scope>
    <source>
        <strain evidence="3 4">DSM 14810</strain>
    </source>
</reference>
<feature type="transmembrane region" description="Helical" evidence="1">
    <location>
        <begin position="61"/>
        <end position="85"/>
    </location>
</feature>
<dbReference type="AlphaFoldDB" id="A0A1M7S7S1"/>
<protein>
    <submittedName>
        <fullName evidence="3">RyR domain-containing protein</fullName>
    </submittedName>
</protein>
<evidence type="ECO:0000313" key="3">
    <source>
        <dbReference type="EMBL" id="SHN54531.1"/>
    </source>
</evidence>
<dbReference type="Pfam" id="PF02026">
    <property type="entry name" value="RyR"/>
    <property type="match status" value="1"/>
</dbReference>
<evidence type="ECO:0000259" key="2">
    <source>
        <dbReference type="Pfam" id="PF02026"/>
    </source>
</evidence>
<evidence type="ECO:0000256" key="1">
    <source>
        <dbReference type="SAM" id="Phobius"/>
    </source>
</evidence>
<dbReference type="EMBL" id="FRDH01000004">
    <property type="protein sequence ID" value="SHN54531.1"/>
    <property type="molecule type" value="Genomic_DNA"/>
</dbReference>
<organism evidence="3 4">
    <name type="scientific">Butyrivibrio hungatei DSM 14810</name>
    <dbReference type="NCBI Taxonomy" id="1121132"/>
    <lineage>
        <taxon>Bacteria</taxon>
        <taxon>Bacillati</taxon>
        <taxon>Bacillota</taxon>
        <taxon>Clostridia</taxon>
        <taxon>Lachnospirales</taxon>
        <taxon>Lachnospiraceae</taxon>
        <taxon>Butyrivibrio</taxon>
    </lineage>
</organism>
<gene>
    <name evidence="3" type="ORF">SAMN02745247_01263</name>
</gene>
<evidence type="ECO:0000313" key="4">
    <source>
        <dbReference type="Proteomes" id="UP000184097"/>
    </source>
</evidence>